<comment type="caution">
    <text evidence="2">The sequence shown here is derived from an EMBL/GenBank/DDBJ whole genome shotgun (WGS) entry which is preliminary data.</text>
</comment>
<dbReference type="EMBL" id="MLBF01000018">
    <property type="protein sequence ID" value="OLN31449.1"/>
    <property type="molecule type" value="Genomic_DNA"/>
</dbReference>
<name>A0A1Q8QVV4_9FIRM</name>
<evidence type="ECO:0000259" key="1">
    <source>
        <dbReference type="Pfam" id="PF02195"/>
    </source>
</evidence>
<keyword evidence="3" id="KW-1185">Reference proteome</keyword>
<protein>
    <recommendedName>
        <fullName evidence="1">ParB-like N-terminal domain-containing protein</fullName>
    </recommendedName>
</protein>
<organism evidence="2 3">
    <name type="scientific">Desulfosporosinus metallidurans</name>
    <dbReference type="NCBI Taxonomy" id="1888891"/>
    <lineage>
        <taxon>Bacteria</taxon>
        <taxon>Bacillati</taxon>
        <taxon>Bacillota</taxon>
        <taxon>Clostridia</taxon>
        <taxon>Eubacteriales</taxon>
        <taxon>Desulfitobacteriaceae</taxon>
        <taxon>Desulfosporosinus</taxon>
    </lineage>
</organism>
<dbReference type="OrthoDB" id="1804652at2"/>
<feature type="domain" description="ParB-like N-terminal" evidence="1">
    <location>
        <begin position="7"/>
        <end position="84"/>
    </location>
</feature>
<evidence type="ECO:0000313" key="3">
    <source>
        <dbReference type="Proteomes" id="UP000186102"/>
    </source>
</evidence>
<dbReference type="Gene3D" id="3.90.1530.10">
    <property type="entry name" value="Conserved hypothetical protein from pyrococcus furiosus pfu- 392566-001, ParB domain"/>
    <property type="match status" value="1"/>
</dbReference>
<accession>A0A1Q8QVV4</accession>
<dbReference type="SUPFAM" id="SSF110849">
    <property type="entry name" value="ParB/Sulfiredoxin"/>
    <property type="match status" value="1"/>
</dbReference>
<reference evidence="2 3" key="1">
    <citation type="submission" date="2016-09" db="EMBL/GenBank/DDBJ databases">
        <title>Complete genome of Desulfosporosinus sp. OL.</title>
        <authorList>
            <person name="Mardanov A."/>
            <person name="Beletsky A."/>
            <person name="Panova A."/>
            <person name="Karnachuk O."/>
            <person name="Ravin N."/>
        </authorList>
    </citation>
    <scope>NUCLEOTIDE SEQUENCE [LARGE SCALE GENOMIC DNA]</scope>
    <source>
        <strain evidence="2 3">OL</strain>
    </source>
</reference>
<dbReference type="AlphaFoldDB" id="A0A1Q8QVV4"/>
<dbReference type="InterPro" id="IPR003115">
    <property type="entry name" value="ParB_N"/>
</dbReference>
<evidence type="ECO:0000313" key="2">
    <source>
        <dbReference type="EMBL" id="OLN31449.1"/>
    </source>
</evidence>
<dbReference type="STRING" id="1888891.DSOL_2622"/>
<dbReference type="Proteomes" id="UP000186102">
    <property type="component" value="Unassembled WGS sequence"/>
</dbReference>
<gene>
    <name evidence="2" type="ORF">DSOL_2622</name>
</gene>
<dbReference type="InterPro" id="IPR036086">
    <property type="entry name" value="ParB/Sulfiredoxin_sf"/>
</dbReference>
<sequence>MDISRSKLEEIPVKAIQGNNVLAISVGNREMERSEKAIREYGLIHPLVVRRCDDGHYHIIAGECERMVITQMRQSTVRAVVMECLEAPEAT</sequence>
<dbReference type="RefSeq" id="WP_075365210.1">
    <property type="nucleotide sequence ID" value="NZ_MLBF01000018.1"/>
</dbReference>
<proteinExistence type="predicted"/>
<dbReference type="Pfam" id="PF02195">
    <property type="entry name" value="ParB_N"/>
    <property type="match status" value="1"/>
</dbReference>